<dbReference type="PANTHER" id="PTHR47338">
    <property type="entry name" value="ZN(II)2CYS6 TRANSCRIPTION FACTOR (EUROFUNG)-RELATED"/>
    <property type="match status" value="1"/>
</dbReference>
<evidence type="ECO:0000256" key="2">
    <source>
        <dbReference type="ARBA" id="ARBA00022723"/>
    </source>
</evidence>
<comment type="subcellular location">
    <subcellularLocation>
        <location evidence="1">Nucleus</location>
    </subcellularLocation>
</comment>
<comment type="caution">
    <text evidence="8">The sequence shown here is derived from an EMBL/GenBank/DDBJ whole genome shotgun (WGS) entry which is preliminary data.</text>
</comment>
<evidence type="ECO:0000256" key="3">
    <source>
        <dbReference type="ARBA" id="ARBA00023015"/>
    </source>
</evidence>
<feature type="compositionally biased region" description="Polar residues" evidence="6">
    <location>
        <begin position="104"/>
        <end position="114"/>
    </location>
</feature>
<dbReference type="GO" id="GO:0000981">
    <property type="term" value="F:DNA-binding transcription factor activity, RNA polymerase II-specific"/>
    <property type="evidence" value="ECO:0007669"/>
    <property type="project" value="InterPro"/>
</dbReference>
<evidence type="ECO:0000313" key="8">
    <source>
        <dbReference type="EMBL" id="KAJ7623318.1"/>
    </source>
</evidence>
<organism evidence="8 9">
    <name type="scientific">Roridomyces roridus</name>
    <dbReference type="NCBI Taxonomy" id="1738132"/>
    <lineage>
        <taxon>Eukaryota</taxon>
        <taxon>Fungi</taxon>
        <taxon>Dikarya</taxon>
        <taxon>Basidiomycota</taxon>
        <taxon>Agaricomycotina</taxon>
        <taxon>Agaricomycetes</taxon>
        <taxon>Agaricomycetidae</taxon>
        <taxon>Agaricales</taxon>
        <taxon>Marasmiineae</taxon>
        <taxon>Mycenaceae</taxon>
        <taxon>Roridomyces</taxon>
    </lineage>
</organism>
<dbReference type="InterPro" id="IPR050815">
    <property type="entry name" value="TF_fung"/>
</dbReference>
<dbReference type="GO" id="GO:0006351">
    <property type="term" value="P:DNA-templated transcription"/>
    <property type="evidence" value="ECO:0007669"/>
    <property type="project" value="InterPro"/>
</dbReference>
<dbReference type="SUPFAM" id="SSF57701">
    <property type="entry name" value="Zn2/Cys6 DNA-binding domain"/>
    <property type="match status" value="1"/>
</dbReference>
<sequence>MDHSPSFSFQAGYEHPGQHEDDADTKSVASKSSKRKRLAKACNACHRAKRRCDGTAPCSNCYFASKPCEYTDASGRPVPPPHSGQPDGSKAPRSSSARSRSYGEETQSLPSTSHVLLDTETMQSRKRVKSEQHSPEPAAPVLDHGLTRELTNLFFTHCHPVRDVIHRPSFATALSHRHVPSYLLYAICALAAPLSRQPRLRTSPPRLAGKPFAREAASLMFDGSGRLLCGADLFTAQALCLLAAHDHVINAPGKSRYRDLALQIVQTLGLHDSDPALPVPTAERIQASIERESVRRIFWVGIHLMDLHFSVYAHTPPPPLSDAQTRLRLPADETSFELQVQSTLPEYLYLPRASELGHLIRIMTVFAQIEQLGDRSSPEAFAELERRGEEWVSNLPDHLRFSESNLQVQKSMFETSSNTGAWCFCCMHVYHASFALALHAGRNLFKSSPKPRPQWAVTRLDMIMNMLGDRAKNTWMLVGTVLWTQVKYCHQDDDRIREWCNEHEELWGTRILDSAAYRSLSSGPISPTYSMGRSLDELRLHNPRSDWSNAGLAGSSGDGMNRRKGAESLPSLKSSGLLDWKSEPTTSMPVGLQWLAKEPR</sequence>
<dbReference type="SMART" id="SM00066">
    <property type="entry name" value="GAL4"/>
    <property type="match status" value="1"/>
</dbReference>
<dbReference type="InterPro" id="IPR001138">
    <property type="entry name" value="Zn2Cys6_DnaBD"/>
</dbReference>
<feature type="region of interest" description="Disordered" evidence="6">
    <location>
        <begin position="1"/>
        <end position="40"/>
    </location>
</feature>
<dbReference type="GO" id="GO:0008270">
    <property type="term" value="F:zinc ion binding"/>
    <property type="evidence" value="ECO:0007669"/>
    <property type="project" value="InterPro"/>
</dbReference>
<feature type="domain" description="Zn(2)-C6 fungal-type" evidence="7">
    <location>
        <begin position="41"/>
        <end position="70"/>
    </location>
</feature>
<evidence type="ECO:0000256" key="4">
    <source>
        <dbReference type="ARBA" id="ARBA00023163"/>
    </source>
</evidence>
<dbReference type="SMART" id="SM00906">
    <property type="entry name" value="Fungal_trans"/>
    <property type="match status" value="1"/>
</dbReference>
<evidence type="ECO:0000256" key="5">
    <source>
        <dbReference type="ARBA" id="ARBA00023242"/>
    </source>
</evidence>
<evidence type="ECO:0000313" key="9">
    <source>
        <dbReference type="Proteomes" id="UP001221142"/>
    </source>
</evidence>
<keyword evidence="4" id="KW-0804">Transcription</keyword>
<evidence type="ECO:0000259" key="7">
    <source>
        <dbReference type="PROSITE" id="PS50048"/>
    </source>
</evidence>
<dbReference type="PROSITE" id="PS00463">
    <property type="entry name" value="ZN2_CY6_FUNGAL_1"/>
    <property type="match status" value="1"/>
</dbReference>
<protein>
    <submittedName>
        <fullName evidence="8">Fungal-specific transcription factor domain-containing protein</fullName>
    </submittedName>
</protein>
<name>A0AAD7BK21_9AGAR</name>
<dbReference type="GO" id="GO:0003677">
    <property type="term" value="F:DNA binding"/>
    <property type="evidence" value="ECO:0007669"/>
    <property type="project" value="InterPro"/>
</dbReference>
<dbReference type="PROSITE" id="PS50048">
    <property type="entry name" value="ZN2_CY6_FUNGAL_2"/>
    <property type="match status" value="1"/>
</dbReference>
<evidence type="ECO:0000256" key="6">
    <source>
        <dbReference type="SAM" id="MobiDB-lite"/>
    </source>
</evidence>
<dbReference type="InterPro" id="IPR007219">
    <property type="entry name" value="XnlR_reg_dom"/>
</dbReference>
<keyword evidence="5" id="KW-0539">Nucleus</keyword>
<evidence type="ECO:0000256" key="1">
    <source>
        <dbReference type="ARBA" id="ARBA00004123"/>
    </source>
</evidence>
<dbReference type="EMBL" id="JARKIF010000014">
    <property type="protein sequence ID" value="KAJ7623318.1"/>
    <property type="molecule type" value="Genomic_DNA"/>
</dbReference>
<dbReference type="CDD" id="cd00067">
    <property type="entry name" value="GAL4"/>
    <property type="match status" value="1"/>
</dbReference>
<feature type="region of interest" description="Disordered" evidence="6">
    <location>
        <begin position="546"/>
        <end position="600"/>
    </location>
</feature>
<dbReference type="Gene3D" id="4.10.240.10">
    <property type="entry name" value="Zn(2)-C6 fungal-type DNA-binding domain"/>
    <property type="match status" value="1"/>
</dbReference>
<dbReference type="Proteomes" id="UP001221142">
    <property type="component" value="Unassembled WGS sequence"/>
</dbReference>
<keyword evidence="9" id="KW-1185">Reference proteome</keyword>
<dbReference type="Pfam" id="PF04082">
    <property type="entry name" value="Fungal_trans"/>
    <property type="match status" value="1"/>
</dbReference>
<dbReference type="CDD" id="cd12148">
    <property type="entry name" value="fungal_TF_MHR"/>
    <property type="match status" value="1"/>
</dbReference>
<proteinExistence type="predicted"/>
<accession>A0AAD7BK21</accession>
<feature type="region of interest" description="Disordered" evidence="6">
    <location>
        <begin position="72"/>
        <end position="141"/>
    </location>
</feature>
<dbReference type="InterPro" id="IPR036864">
    <property type="entry name" value="Zn2-C6_fun-type_DNA-bd_sf"/>
</dbReference>
<reference evidence="8" key="1">
    <citation type="submission" date="2023-03" db="EMBL/GenBank/DDBJ databases">
        <title>Massive genome expansion in bonnet fungi (Mycena s.s.) driven by repeated elements and novel gene families across ecological guilds.</title>
        <authorList>
            <consortium name="Lawrence Berkeley National Laboratory"/>
            <person name="Harder C.B."/>
            <person name="Miyauchi S."/>
            <person name="Viragh M."/>
            <person name="Kuo A."/>
            <person name="Thoen E."/>
            <person name="Andreopoulos B."/>
            <person name="Lu D."/>
            <person name="Skrede I."/>
            <person name="Drula E."/>
            <person name="Henrissat B."/>
            <person name="Morin E."/>
            <person name="Kohler A."/>
            <person name="Barry K."/>
            <person name="LaButti K."/>
            <person name="Morin E."/>
            <person name="Salamov A."/>
            <person name="Lipzen A."/>
            <person name="Mereny Z."/>
            <person name="Hegedus B."/>
            <person name="Baldrian P."/>
            <person name="Stursova M."/>
            <person name="Weitz H."/>
            <person name="Taylor A."/>
            <person name="Grigoriev I.V."/>
            <person name="Nagy L.G."/>
            <person name="Martin F."/>
            <person name="Kauserud H."/>
        </authorList>
    </citation>
    <scope>NUCLEOTIDE SEQUENCE</scope>
    <source>
        <strain evidence="8">9284</strain>
    </source>
</reference>
<dbReference type="PANTHER" id="PTHR47338:SF5">
    <property type="entry name" value="ZN(II)2CYS6 TRANSCRIPTION FACTOR (EUROFUNG)"/>
    <property type="match status" value="1"/>
</dbReference>
<dbReference type="AlphaFoldDB" id="A0AAD7BK21"/>
<dbReference type="Pfam" id="PF00172">
    <property type="entry name" value="Zn_clus"/>
    <property type="match status" value="1"/>
</dbReference>
<keyword evidence="3" id="KW-0805">Transcription regulation</keyword>
<gene>
    <name evidence="8" type="ORF">FB45DRAFT_925276</name>
</gene>
<dbReference type="GO" id="GO:0005634">
    <property type="term" value="C:nucleus"/>
    <property type="evidence" value="ECO:0007669"/>
    <property type="project" value="UniProtKB-SubCell"/>
</dbReference>
<keyword evidence="2" id="KW-0479">Metal-binding</keyword>